<dbReference type="SUPFAM" id="SSF48019">
    <property type="entry name" value="post-AAA+ oligomerization domain-like"/>
    <property type="match status" value="1"/>
</dbReference>
<dbReference type="Pfam" id="PF06144">
    <property type="entry name" value="DNA_pol3_delta"/>
    <property type="match status" value="1"/>
</dbReference>
<dbReference type="InterPro" id="IPR010372">
    <property type="entry name" value="DNA_pol3_delta_N"/>
</dbReference>
<dbReference type="SUPFAM" id="SSF52540">
    <property type="entry name" value="P-loop containing nucleoside triphosphate hydrolases"/>
    <property type="match status" value="1"/>
</dbReference>
<name>A0A1T0AU94_9PAST</name>
<dbReference type="NCBIfam" id="TIGR01128">
    <property type="entry name" value="holA"/>
    <property type="match status" value="1"/>
</dbReference>
<protein>
    <recommendedName>
        <fullName evidence="2 9">DNA polymerase III subunit delta</fullName>
        <ecNumber evidence="1 9">2.7.7.7</ecNumber>
    </recommendedName>
</protein>
<dbReference type="Pfam" id="PF14840">
    <property type="entry name" value="DNA_pol3_delt_C"/>
    <property type="match status" value="1"/>
</dbReference>
<dbReference type="Proteomes" id="UP000190867">
    <property type="component" value="Unassembled WGS sequence"/>
</dbReference>
<dbReference type="OrthoDB" id="9770982at2"/>
<evidence type="ECO:0000313" key="12">
    <source>
        <dbReference type="EMBL" id="OOS00269.1"/>
    </source>
</evidence>
<comment type="similarity">
    <text evidence="7">Belongs to the DNA polymerase HolA subunit family.</text>
</comment>
<evidence type="ECO:0000256" key="6">
    <source>
        <dbReference type="ARBA" id="ARBA00022932"/>
    </source>
</evidence>
<dbReference type="Gene3D" id="1.20.272.10">
    <property type="match status" value="1"/>
</dbReference>
<evidence type="ECO:0000256" key="3">
    <source>
        <dbReference type="ARBA" id="ARBA00022679"/>
    </source>
</evidence>
<dbReference type="EC" id="2.7.7.7" evidence="1 9"/>
<evidence type="ECO:0000313" key="13">
    <source>
        <dbReference type="Proteomes" id="UP000190867"/>
    </source>
</evidence>
<evidence type="ECO:0000256" key="8">
    <source>
        <dbReference type="ARBA" id="ARBA00049244"/>
    </source>
</evidence>
<dbReference type="GO" id="GO:0003677">
    <property type="term" value="F:DNA binding"/>
    <property type="evidence" value="ECO:0007669"/>
    <property type="project" value="InterPro"/>
</dbReference>
<feature type="domain" description="DNA polymerase III delta N-terminal" evidence="10">
    <location>
        <begin position="21"/>
        <end position="139"/>
    </location>
</feature>
<evidence type="ECO:0000256" key="5">
    <source>
        <dbReference type="ARBA" id="ARBA00022705"/>
    </source>
</evidence>
<sequence length="341" mass="39649">MQRIFPENLPLVLQKNLAPFYLLGGADLLLVGESKDHIVQQARTLGFDEKFEVTINNETRWEQLYEMAQSQGLFSARQIIILNLPESLTTAQQKQIAELISLNNPDLLLIFHLPKWNKTIEKQQWLSLIDGNSVLVQCQTPEMTKLPQWISGRARSMNLQFGPDAIQLLAYNYEGNLLALKQTLQLLQLRFGENKISLNKAKEIIEQSSQFTPFQWIDALLEGKIIRAERILKHLQQEDVQAVVLLRIIQKELMLLVELSRSPNPIKNSQTPLFNGNLRAEFDRLKIWQNKRAIYQNAINRLTYKKLYQLIQQLAELERQTKQEFSEDIWVLLARFSAQFN</sequence>
<dbReference type="GO" id="GO:0006261">
    <property type="term" value="P:DNA-templated DNA replication"/>
    <property type="evidence" value="ECO:0007669"/>
    <property type="project" value="TreeGrafter"/>
</dbReference>
<evidence type="ECO:0000256" key="1">
    <source>
        <dbReference type="ARBA" id="ARBA00012417"/>
    </source>
</evidence>
<dbReference type="PANTHER" id="PTHR34388">
    <property type="entry name" value="DNA POLYMERASE III SUBUNIT DELTA"/>
    <property type="match status" value="1"/>
</dbReference>
<feature type="domain" description="DNA polymerase III subunit delta C-terminal" evidence="11">
    <location>
        <begin position="213"/>
        <end position="336"/>
    </location>
</feature>
<reference evidence="12 13" key="1">
    <citation type="submission" date="2017-02" db="EMBL/GenBank/DDBJ databases">
        <title>Draft genome sequence of Haemophilus paracuniculus CCUG 43573 type strain.</title>
        <authorList>
            <person name="Engstrom-Jakobsson H."/>
            <person name="Salva-Serra F."/>
            <person name="Thorell K."/>
            <person name="Gonzales-Siles L."/>
            <person name="Karlsson R."/>
            <person name="Boulund F."/>
            <person name="Engstrand L."/>
            <person name="Kristiansson E."/>
            <person name="Moore E."/>
        </authorList>
    </citation>
    <scope>NUCLEOTIDE SEQUENCE [LARGE SCALE GENOMIC DNA]</scope>
    <source>
        <strain evidence="12 13">CCUG 43573</strain>
    </source>
</reference>
<accession>A0A1T0AU94</accession>
<dbReference type="Gene3D" id="3.40.50.300">
    <property type="entry name" value="P-loop containing nucleotide triphosphate hydrolases"/>
    <property type="match status" value="1"/>
</dbReference>
<dbReference type="EMBL" id="MUYA01000003">
    <property type="protein sequence ID" value="OOS00269.1"/>
    <property type="molecule type" value="Genomic_DNA"/>
</dbReference>
<dbReference type="RefSeq" id="WP_078236184.1">
    <property type="nucleotide sequence ID" value="NZ_MUYA01000003.1"/>
</dbReference>
<evidence type="ECO:0000259" key="11">
    <source>
        <dbReference type="Pfam" id="PF14840"/>
    </source>
</evidence>
<evidence type="ECO:0000256" key="2">
    <source>
        <dbReference type="ARBA" id="ARBA00017703"/>
    </source>
</evidence>
<proteinExistence type="inferred from homology"/>
<dbReference type="CDD" id="cd18138">
    <property type="entry name" value="HLD_clamp_pol_III_delta"/>
    <property type="match status" value="1"/>
</dbReference>
<gene>
    <name evidence="12" type="ORF">B0187_01925</name>
</gene>
<keyword evidence="5" id="KW-0235">DNA replication</keyword>
<dbReference type="GO" id="GO:0009360">
    <property type="term" value="C:DNA polymerase III complex"/>
    <property type="evidence" value="ECO:0007669"/>
    <property type="project" value="UniProtKB-UniRule"/>
</dbReference>
<dbReference type="STRING" id="734.B0187_01925"/>
<dbReference type="InterPro" id="IPR027417">
    <property type="entry name" value="P-loop_NTPase"/>
</dbReference>
<keyword evidence="4" id="KW-0548">Nucleotidyltransferase</keyword>
<dbReference type="GO" id="GO:0003887">
    <property type="term" value="F:DNA-directed DNA polymerase activity"/>
    <property type="evidence" value="ECO:0007669"/>
    <property type="project" value="UniProtKB-UniRule"/>
</dbReference>
<evidence type="ECO:0000256" key="4">
    <source>
        <dbReference type="ARBA" id="ARBA00022695"/>
    </source>
</evidence>
<comment type="catalytic activity">
    <reaction evidence="8">
        <text>DNA(n) + a 2'-deoxyribonucleoside 5'-triphosphate = DNA(n+1) + diphosphate</text>
        <dbReference type="Rhea" id="RHEA:22508"/>
        <dbReference type="Rhea" id="RHEA-COMP:17339"/>
        <dbReference type="Rhea" id="RHEA-COMP:17340"/>
        <dbReference type="ChEBI" id="CHEBI:33019"/>
        <dbReference type="ChEBI" id="CHEBI:61560"/>
        <dbReference type="ChEBI" id="CHEBI:173112"/>
        <dbReference type="EC" id="2.7.7.7"/>
    </reaction>
</comment>
<evidence type="ECO:0000256" key="7">
    <source>
        <dbReference type="ARBA" id="ARBA00034754"/>
    </source>
</evidence>
<evidence type="ECO:0000256" key="9">
    <source>
        <dbReference type="NCBIfam" id="TIGR01128"/>
    </source>
</evidence>
<dbReference type="PANTHER" id="PTHR34388:SF1">
    <property type="entry name" value="DNA POLYMERASE III SUBUNIT DELTA"/>
    <property type="match status" value="1"/>
</dbReference>
<keyword evidence="13" id="KW-1185">Reference proteome</keyword>
<dbReference type="InterPro" id="IPR032780">
    <property type="entry name" value="DNA_pol3_delt_C"/>
</dbReference>
<evidence type="ECO:0000259" key="10">
    <source>
        <dbReference type="Pfam" id="PF06144"/>
    </source>
</evidence>
<dbReference type="InterPro" id="IPR008921">
    <property type="entry name" value="DNA_pol3_clamp-load_cplx_C"/>
</dbReference>
<dbReference type="Gene3D" id="1.10.8.60">
    <property type="match status" value="1"/>
</dbReference>
<dbReference type="InterPro" id="IPR005790">
    <property type="entry name" value="DNA_polIII_delta"/>
</dbReference>
<organism evidence="12 13">
    <name type="scientific">Haemophilus paracuniculus</name>
    <dbReference type="NCBI Taxonomy" id="734"/>
    <lineage>
        <taxon>Bacteria</taxon>
        <taxon>Pseudomonadati</taxon>
        <taxon>Pseudomonadota</taxon>
        <taxon>Gammaproteobacteria</taxon>
        <taxon>Pasteurellales</taxon>
        <taxon>Pasteurellaceae</taxon>
        <taxon>Haemophilus</taxon>
    </lineage>
</organism>
<dbReference type="AlphaFoldDB" id="A0A1T0AU94"/>
<keyword evidence="3" id="KW-0808">Transferase</keyword>
<comment type="caution">
    <text evidence="12">The sequence shown here is derived from an EMBL/GenBank/DDBJ whole genome shotgun (WGS) entry which is preliminary data.</text>
</comment>
<keyword evidence="6" id="KW-0239">DNA-directed DNA polymerase</keyword>